<comment type="caution">
    <text evidence="2">The sequence shown here is derived from an EMBL/GenBank/DDBJ whole genome shotgun (WGS) entry which is preliminary data.</text>
</comment>
<name>A0ABS8IHV0_9NOSO</name>
<evidence type="ECO:0000259" key="1">
    <source>
        <dbReference type="PROSITE" id="PS50104"/>
    </source>
</evidence>
<dbReference type="Proteomes" id="UP001199525">
    <property type="component" value="Unassembled WGS sequence"/>
</dbReference>
<sequence length="138" mass="15339">MKVFISHSSTDTKLARRIADALRNASFQVWNDTQIFPGDNWAELIANQLRESDAMVVLLTPNSVDSPYINAEVGYAIGEQGYKGRVIPVLAAPSEELSQLELKIPWILKKFGMIHISNLEDDEEGLRNITQALKKAAA</sequence>
<dbReference type="Gene3D" id="3.40.50.10140">
    <property type="entry name" value="Toll/interleukin-1 receptor homology (TIR) domain"/>
    <property type="match status" value="1"/>
</dbReference>
<gene>
    <name evidence="2" type="ORF">LC586_32920</name>
</gene>
<dbReference type="PROSITE" id="PS50104">
    <property type="entry name" value="TIR"/>
    <property type="match status" value="1"/>
</dbReference>
<protein>
    <submittedName>
        <fullName evidence="2">Toll/interleukin-1 receptor domain-containing protein</fullName>
    </submittedName>
</protein>
<dbReference type="Pfam" id="PF13676">
    <property type="entry name" value="TIR_2"/>
    <property type="match status" value="1"/>
</dbReference>
<feature type="domain" description="TIR" evidence="1">
    <location>
        <begin position="1"/>
        <end position="137"/>
    </location>
</feature>
<dbReference type="RefSeq" id="WP_229489640.1">
    <property type="nucleotide sequence ID" value="NZ_JAIVFQ010000095.1"/>
</dbReference>
<dbReference type="InterPro" id="IPR035897">
    <property type="entry name" value="Toll_tir_struct_dom_sf"/>
</dbReference>
<dbReference type="EMBL" id="JAIVFQ010000095">
    <property type="protein sequence ID" value="MCC5603845.1"/>
    <property type="molecule type" value="Genomic_DNA"/>
</dbReference>
<keyword evidence="2" id="KW-0675">Receptor</keyword>
<proteinExistence type="predicted"/>
<evidence type="ECO:0000313" key="3">
    <source>
        <dbReference type="Proteomes" id="UP001199525"/>
    </source>
</evidence>
<evidence type="ECO:0000313" key="2">
    <source>
        <dbReference type="EMBL" id="MCC5603845.1"/>
    </source>
</evidence>
<reference evidence="2 3" key="1">
    <citation type="journal article" date="2021" name="Microorganisms">
        <title>Genome Evolution of Filamentous Cyanobacterium Nostoc Species: From Facultative Symbiosis to Free Living.</title>
        <authorList>
            <person name="Huo D."/>
            <person name="Li H."/>
            <person name="Cai F."/>
            <person name="Guo X."/>
            <person name="Qiao Z."/>
            <person name="Wang W."/>
            <person name="Yu G."/>
            <person name="Li R."/>
        </authorList>
    </citation>
    <scope>NUCLEOTIDE SEQUENCE [LARGE SCALE GENOMIC DNA]</scope>
    <source>
        <strain evidence="2 3">CHAB 5714</strain>
    </source>
</reference>
<dbReference type="SUPFAM" id="SSF52200">
    <property type="entry name" value="Toll/Interleukin receptor TIR domain"/>
    <property type="match status" value="1"/>
</dbReference>
<organism evidence="2 3">
    <name type="scientific">Nostoc favosum CHAB5714</name>
    <dbReference type="NCBI Taxonomy" id="2780399"/>
    <lineage>
        <taxon>Bacteria</taxon>
        <taxon>Bacillati</taxon>
        <taxon>Cyanobacteriota</taxon>
        <taxon>Cyanophyceae</taxon>
        <taxon>Nostocales</taxon>
        <taxon>Nostocaceae</taxon>
        <taxon>Nostoc</taxon>
        <taxon>Nostoc favosum</taxon>
    </lineage>
</organism>
<accession>A0ABS8IHV0</accession>
<dbReference type="InterPro" id="IPR000157">
    <property type="entry name" value="TIR_dom"/>
</dbReference>
<keyword evidence="3" id="KW-1185">Reference proteome</keyword>